<keyword evidence="1" id="KW-1133">Transmembrane helix</keyword>
<feature type="transmembrane region" description="Helical" evidence="1">
    <location>
        <begin position="48"/>
        <end position="67"/>
    </location>
</feature>
<keyword evidence="1" id="KW-0812">Transmembrane</keyword>
<evidence type="ECO:0000313" key="2">
    <source>
        <dbReference type="EMBL" id="GGR27198.1"/>
    </source>
</evidence>
<organism evidence="2 3">
    <name type="scientific">Deinococcus ruber</name>
    <dbReference type="NCBI Taxonomy" id="1848197"/>
    <lineage>
        <taxon>Bacteria</taxon>
        <taxon>Thermotogati</taxon>
        <taxon>Deinococcota</taxon>
        <taxon>Deinococci</taxon>
        <taxon>Deinococcales</taxon>
        <taxon>Deinococcaceae</taxon>
        <taxon>Deinococcus</taxon>
    </lineage>
</organism>
<dbReference type="EMBL" id="BMQL01000040">
    <property type="protein sequence ID" value="GGR27198.1"/>
    <property type="molecule type" value="Genomic_DNA"/>
</dbReference>
<comment type="caution">
    <text evidence="2">The sequence shown here is derived from an EMBL/GenBank/DDBJ whole genome shotgun (WGS) entry which is preliminary data.</text>
</comment>
<reference evidence="2" key="2">
    <citation type="submission" date="2020-09" db="EMBL/GenBank/DDBJ databases">
        <authorList>
            <person name="Sun Q."/>
            <person name="Ohkuma M."/>
        </authorList>
    </citation>
    <scope>NUCLEOTIDE SEQUENCE</scope>
    <source>
        <strain evidence="2">JCM 31311</strain>
    </source>
</reference>
<sequence length="68" mass="7609">MGITGVTVSISSFWTGRPVFGVLYALVGVAWLAGHFRQWRWTPRRRDALLLTAGMLLAWILFGFEVVG</sequence>
<reference evidence="2" key="1">
    <citation type="journal article" date="2014" name="Int. J. Syst. Evol. Microbiol.">
        <title>Complete genome sequence of Corynebacterium casei LMG S-19264T (=DSM 44701T), isolated from a smear-ripened cheese.</title>
        <authorList>
            <consortium name="US DOE Joint Genome Institute (JGI-PGF)"/>
            <person name="Walter F."/>
            <person name="Albersmeier A."/>
            <person name="Kalinowski J."/>
            <person name="Ruckert C."/>
        </authorList>
    </citation>
    <scope>NUCLEOTIDE SEQUENCE</scope>
    <source>
        <strain evidence="2">JCM 31311</strain>
    </source>
</reference>
<proteinExistence type="predicted"/>
<gene>
    <name evidence="2" type="ORF">GCM10008957_43200</name>
</gene>
<protein>
    <submittedName>
        <fullName evidence="2">Uncharacterized protein</fullName>
    </submittedName>
</protein>
<keyword evidence="1" id="KW-0472">Membrane</keyword>
<accession>A0A918FE55</accession>
<feature type="transmembrane region" description="Helical" evidence="1">
    <location>
        <begin position="19"/>
        <end position="36"/>
    </location>
</feature>
<dbReference type="AlphaFoldDB" id="A0A918FE55"/>
<evidence type="ECO:0000256" key="1">
    <source>
        <dbReference type="SAM" id="Phobius"/>
    </source>
</evidence>
<keyword evidence="3" id="KW-1185">Reference proteome</keyword>
<dbReference type="Proteomes" id="UP000603865">
    <property type="component" value="Unassembled WGS sequence"/>
</dbReference>
<evidence type="ECO:0000313" key="3">
    <source>
        <dbReference type="Proteomes" id="UP000603865"/>
    </source>
</evidence>
<name>A0A918FE55_9DEIO</name>